<dbReference type="Pfam" id="PF13676">
    <property type="entry name" value="TIR_2"/>
    <property type="match status" value="1"/>
</dbReference>
<gene>
    <name evidence="2" type="ordered locus">MexAM1_p2METAp0007</name>
</gene>
<sequence length="351" mass="39090">MERFLGLAIKLLSCRSRRSGEQRNQLSPGALLPMPHNAFISYAHADEKRLERLHKHLAMLRRDGSLQAWSDHAIIPGDNVGQTISAALEQSSLFIALVSPDYLASNYCYEKEFQRALALQAEGRLRIVAVILEPCDWLNSPFSQILVLPKDGKPVSDWTNENTAYLNAVEGVRRALMVSPSPAPEAAVGAAGMSPTGSGRRVRVKQQFDAIQRAEYAEQAFRTLQTYFQDACAELHEASDQIRARFESMGPNAFTCTVVNRALMRNGEAHITVRHARGGRTRVGDISYVYQPHADDGSSNGWMNVQADDYNLFLNAVIGHLGMDREEKVTPEQAAERLWNSFVTKAGIEYE</sequence>
<reference evidence="2 3" key="1">
    <citation type="journal article" date="2009" name="PLoS ONE">
        <title>Methylobacterium genome sequences: a reference blueprint to investigate microbial metabolism of C1 compounds from natural and industrial sources.</title>
        <authorList>
            <person name="Vuilleumier S."/>
            <person name="Chistoserdova L."/>
            <person name="Lee M.-C."/>
            <person name="Bringel F."/>
            <person name="Lajus A."/>
            <person name="Zhou Y."/>
            <person name="Gourion B."/>
            <person name="Barbe V."/>
            <person name="Chang J."/>
            <person name="Cruveiller S."/>
            <person name="Dossat C."/>
            <person name="Gillett W."/>
            <person name="Gruffaz C."/>
            <person name="Haugen E."/>
            <person name="Hourcade E."/>
            <person name="Levy R."/>
            <person name="Mangenot S."/>
            <person name="Muller E."/>
            <person name="Nadalig T."/>
            <person name="Pagni M."/>
            <person name="Penny C."/>
            <person name="Peyraud R."/>
            <person name="Robinson D.G."/>
            <person name="Roche D."/>
            <person name="Rouy Z."/>
            <person name="Saenampechek C."/>
            <person name="Salvignol G."/>
            <person name="Vallenet D."/>
            <person name="Wu Z."/>
            <person name="Marx C.J."/>
            <person name="Vorholt J.A."/>
            <person name="Olson M.V."/>
            <person name="Kaul R."/>
            <person name="Weissenbach J."/>
            <person name="Medigue C."/>
            <person name="Lidstrom M.E."/>
        </authorList>
    </citation>
    <scope>NUCLEOTIDE SEQUENCE [LARGE SCALE GENOMIC DNA]</scope>
    <source>
        <strain evidence="3">ATCC 14718 / DSM 1338 / JCM 2805 / NCIMB 9133 / AM1</strain>
    </source>
</reference>
<dbReference type="SMART" id="SM00255">
    <property type="entry name" value="TIR"/>
    <property type="match status" value="1"/>
</dbReference>
<dbReference type="Gene3D" id="3.40.50.10140">
    <property type="entry name" value="Toll/interleukin-1 receptor homology (TIR) domain"/>
    <property type="match status" value="1"/>
</dbReference>
<organism evidence="2 3">
    <name type="scientific">Methylorubrum extorquens (strain ATCC 14718 / DSM 1338 / JCM 2805 / NCIMB 9133 / AM1)</name>
    <name type="common">Methylobacterium extorquens</name>
    <dbReference type="NCBI Taxonomy" id="272630"/>
    <lineage>
        <taxon>Bacteria</taxon>
        <taxon>Pseudomonadati</taxon>
        <taxon>Pseudomonadota</taxon>
        <taxon>Alphaproteobacteria</taxon>
        <taxon>Hyphomicrobiales</taxon>
        <taxon>Methylobacteriaceae</taxon>
        <taxon>Methylorubrum</taxon>
    </lineage>
</organism>
<accession>C5B6R7</accession>
<evidence type="ECO:0000313" key="3">
    <source>
        <dbReference type="Proteomes" id="UP000009081"/>
    </source>
</evidence>
<geneLocation type="plasmid" evidence="2 3">
    <name>p2META1</name>
</geneLocation>
<evidence type="ECO:0000313" key="2">
    <source>
        <dbReference type="EMBL" id="ACS44149.1"/>
    </source>
</evidence>
<dbReference type="KEGG" id="mea:Mex_p20007"/>
<dbReference type="InterPro" id="IPR000157">
    <property type="entry name" value="TIR_dom"/>
</dbReference>
<proteinExistence type="predicted"/>
<name>C5B6R7_METEA</name>
<feature type="domain" description="TIR" evidence="1">
    <location>
        <begin position="34"/>
        <end position="176"/>
    </location>
</feature>
<keyword evidence="3" id="KW-1185">Reference proteome</keyword>
<dbReference type="HOGENOM" id="CLU_070822_0_0_5"/>
<dbReference type="InterPro" id="IPR035897">
    <property type="entry name" value="Toll_tir_struct_dom_sf"/>
</dbReference>
<protein>
    <recommendedName>
        <fullName evidence="1">TIR domain-containing protein</fullName>
    </recommendedName>
</protein>
<dbReference type="SUPFAM" id="SSF52200">
    <property type="entry name" value="Toll/Interleukin receptor TIR domain"/>
    <property type="match status" value="1"/>
</dbReference>
<dbReference type="GO" id="GO:0007165">
    <property type="term" value="P:signal transduction"/>
    <property type="evidence" value="ECO:0007669"/>
    <property type="project" value="InterPro"/>
</dbReference>
<dbReference type="PROSITE" id="PS50104">
    <property type="entry name" value="TIR"/>
    <property type="match status" value="1"/>
</dbReference>
<dbReference type="Proteomes" id="UP000009081">
    <property type="component" value="Plasmid p2META1"/>
</dbReference>
<keyword evidence="2" id="KW-0614">Plasmid</keyword>
<dbReference type="RefSeq" id="WP_012753463.1">
    <property type="nucleotide sequence ID" value="NC_012809.1"/>
</dbReference>
<dbReference type="EMBL" id="CP001513">
    <property type="protein sequence ID" value="ACS44149.1"/>
    <property type="molecule type" value="Genomic_DNA"/>
</dbReference>
<dbReference type="AlphaFoldDB" id="C5B6R7"/>
<evidence type="ECO:0000259" key="1">
    <source>
        <dbReference type="PROSITE" id="PS50104"/>
    </source>
</evidence>